<proteinExistence type="predicted"/>
<feature type="compositionally biased region" description="Low complexity" evidence="1">
    <location>
        <begin position="1"/>
        <end position="23"/>
    </location>
</feature>
<evidence type="ECO:0000313" key="2">
    <source>
        <dbReference type="EMBL" id="GBP09307.1"/>
    </source>
</evidence>
<sequence>MESNYPTSKTSTSSNYSTSKAATENCTNRTVNPMTAMDSEPLFIDAHRPARLIRRLIPTTFNGDGTRTIIVCTYMGMYKVHLHSSAPLRRPRIERAPVSAGGGATPADRSPLRHKKSVAGYVHTQLHTVD</sequence>
<feature type="compositionally biased region" description="Polar residues" evidence="1">
    <location>
        <begin position="24"/>
        <end position="33"/>
    </location>
</feature>
<keyword evidence="3" id="KW-1185">Reference proteome</keyword>
<dbReference type="EMBL" id="BGZK01000035">
    <property type="protein sequence ID" value="GBP09307.1"/>
    <property type="molecule type" value="Genomic_DNA"/>
</dbReference>
<feature type="region of interest" description="Disordered" evidence="1">
    <location>
        <begin position="1"/>
        <end position="34"/>
    </location>
</feature>
<organism evidence="2 3">
    <name type="scientific">Eumeta variegata</name>
    <name type="common">Bagworm moth</name>
    <name type="synonym">Eumeta japonica</name>
    <dbReference type="NCBI Taxonomy" id="151549"/>
    <lineage>
        <taxon>Eukaryota</taxon>
        <taxon>Metazoa</taxon>
        <taxon>Ecdysozoa</taxon>
        <taxon>Arthropoda</taxon>
        <taxon>Hexapoda</taxon>
        <taxon>Insecta</taxon>
        <taxon>Pterygota</taxon>
        <taxon>Neoptera</taxon>
        <taxon>Endopterygota</taxon>
        <taxon>Lepidoptera</taxon>
        <taxon>Glossata</taxon>
        <taxon>Ditrysia</taxon>
        <taxon>Tineoidea</taxon>
        <taxon>Psychidae</taxon>
        <taxon>Oiketicinae</taxon>
        <taxon>Eumeta</taxon>
    </lineage>
</organism>
<evidence type="ECO:0000313" key="3">
    <source>
        <dbReference type="Proteomes" id="UP000299102"/>
    </source>
</evidence>
<protein>
    <submittedName>
        <fullName evidence="2">Uncharacterized protein</fullName>
    </submittedName>
</protein>
<gene>
    <name evidence="2" type="ORF">EVAR_5746_1</name>
</gene>
<evidence type="ECO:0000256" key="1">
    <source>
        <dbReference type="SAM" id="MobiDB-lite"/>
    </source>
</evidence>
<dbReference type="AlphaFoldDB" id="A0A4C1T795"/>
<name>A0A4C1T795_EUMVA</name>
<reference evidence="2 3" key="1">
    <citation type="journal article" date="2019" name="Commun. Biol.">
        <title>The bagworm genome reveals a unique fibroin gene that provides high tensile strength.</title>
        <authorList>
            <person name="Kono N."/>
            <person name="Nakamura H."/>
            <person name="Ohtoshi R."/>
            <person name="Tomita M."/>
            <person name="Numata K."/>
            <person name="Arakawa K."/>
        </authorList>
    </citation>
    <scope>NUCLEOTIDE SEQUENCE [LARGE SCALE GENOMIC DNA]</scope>
</reference>
<accession>A0A4C1T795</accession>
<dbReference type="Proteomes" id="UP000299102">
    <property type="component" value="Unassembled WGS sequence"/>
</dbReference>
<comment type="caution">
    <text evidence="2">The sequence shown here is derived from an EMBL/GenBank/DDBJ whole genome shotgun (WGS) entry which is preliminary data.</text>
</comment>